<organism evidence="9 10">
    <name type="scientific">Euplotes crassus</name>
    <dbReference type="NCBI Taxonomy" id="5936"/>
    <lineage>
        <taxon>Eukaryota</taxon>
        <taxon>Sar</taxon>
        <taxon>Alveolata</taxon>
        <taxon>Ciliophora</taxon>
        <taxon>Intramacronucleata</taxon>
        <taxon>Spirotrichea</taxon>
        <taxon>Hypotrichia</taxon>
        <taxon>Euplotida</taxon>
        <taxon>Euplotidae</taxon>
        <taxon>Moneuplotes</taxon>
    </lineage>
</organism>
<dbReference type="InterPro" id="IPR045270">
    <property type="entry name" value="STKc_AGC"/>
</dbReference>
<dbReference type="AlphaFoldDB" id="A0AAD1U421"/>
<evidence type="ECO:0000259" key="7">
    <source>
        <dbReference type="PROSITE" id="PS50011"/>
    </source>
</evidence>
<dbReference type="Gene3D" id="1.10.510.10">
    <property type="entry name" value="Transferase(Phosphotransferase) domain 1"/>
    <property type="match status" value="1"/>
</dbReference>
<evidence type="ECO:0000313" key="10">
    <source>
        <dbReference type="Proteomes" id="UP001295684"/>
    </source>
</evidence>
<dbReference type="FunFam" id="1.10.510.10:FF:000008">
    <property type="entry name" value="Non-specific serine/threonine protein kinase"/>
    <property type="match status" value="1"/>
</dbReference>
<evidence type="ECO:0000259" key="8">
    <source>
        <dbReference type="PROSITE" id="PS51285"/>
    </source>
</evidence>
<feature type="domain" description="AGC-kinase C-terminal" evidence="8">
    <location>
        <begin position="578"/>
        <end position="599"/>
    </location>
</feature>
<evidence type="ECO:0000256" key="3">
    <source>
        <dbReference type="ARBA" id="ARBA00022741"/>
    </source>
</evidence>
<evidence type="ECO:0000313" key="9">
    <source>
        <dbReference type="EMBL" id="CAI2360112.1"/>
    </source>
</evidence>
<dbReference type="Proteomes" id="UP001295684">
    <property type="component" value="Unassembled WGS sequence"/>
</dbReference>
<name>A0AAD1U421_EUPCR</name>
<sequence>MDRYVTETLATYIIERGEYSMFKKKFKLSITNDDLLFFKDKDSSEIRRKVPIKNVSGLSKKNKKSSKSLLVHIRGEGDEFFYTKDRDDIMDLLKRLYAYLMKQNLPVFAPAKSKLIYYCTTQEEGEQGLTRMPDKQYALPDEKILEGDTEQEPDSPSIPETDFDEIPSRQPSRHDPGYAKYYNNEDFLKKQQDELKDGKVKRIMKARLVKNSYTEDDTREYKYNTHAIKAPHVTKFKKWSSEDAPHSFESEKLHDDVRTFEGRKRRLHVAEDTHKRSPYKENLVEYEEEKVEVIYEEIEDSDETPKCRTDVSLDDFRVKKVIDKGSFGEVFLTEYLPDGKKYAMKRIKKSILTDRSLKESTENEKEILMNLTHPFLLTMSYLIENEKRYYFFLEYISGGNMYKNMFKVKRFEEEAVKFYVAQLALGLAYLHENNLVHRDLKLENILVGKDGYIKLCDFGLAKLLSISHEITYTFCGTTEYLAPEIVSNAGHSYSVDWWTLGIISYELCCGRTPFFHKNPHMVTKLIKRGKLIFPDPTRHKIYMSADMQDFITQLLSRDPEKRLGHGGSKEVLNHPWLDSVKWDKLKQKKISPPYYPECD</sequence>
<keyword evidence="2" id="KW-0808">Transferase</keyword>
<reference evidence="9" key="1">
    <citation type="submission" date="2023-07" db="EMBL/GenBank/DDBJ databases">
        <authorList>
            <consortium name="AG Swart"/>
            <person name="Singh M."/>
            <person name="Singh A."/>
            <person name="Seah K."/>
            <person name="Emmerich C."/>
        </authorList>
    </citation>
    <scope>NUCLEOTIDE SEQUENCE</scope>
    <source>
        <strain evidence="9">DP1</strain>
    </source>
</reference>
<dbReference type="Pfam" id="PF00069">
    <property type="entry name" value="Pkinase"/>
    <property type="match status" value="1"/>
</dbReference>
<dbReference type="SUPFAM" id="SSF56112">
    <property type="entry name" value="Protein kinase-like (PK-like)"/>
    <property type="match status" value="1"/>
</dbReference>
<dbReference type="PANTHER" id="PTHR24353:SF37">
    <property type="entry name" value="CAMP-DEPENDENT PROTEIN KINASE CATALYTIC SUBUNIT PRKX"/>
    <property type="match status" value="1"/>
</dbReference>
<keyword evidence="10" id="KW-1185">Reference proteome</keyword>
<comment type="caution">
    <text evidence="9">The sequence shown here is derived from an EMBL/GenBank/DDBJ whole genome shotgun (WGS) entry which is preliminary data.</text>
</comment>
<evidence type="ECO:0000256" key="6">
    <source>
        <dbReference type="SAM" id="MobiDB-lite"/>
    </source>
</evidence>
<evidence type="ECO:0000256" key="4">
    <source>
        <dbReference type="ARBA" id="ARBA00022777"/>
    </source>
</evidence>
<dbReference type="GO" id="GO:0005952">
    <property type="term" value="C:cAMP-dependent protein kinase complex"/>
    <property type="evidence" value="ECO:0007669"/>
    <property type="project" value="TreeGrafter"/>
</dbReference>
<proteinExistence type="predicted"/>
<keyword evidence="1" id="KW-0723">Serine/threonine-protein kinase</keyword>
<evidence type="ECO:0000256" key="5">
    <source>
        <dbReference type="ARBA" id="ARBA00022840"/>
    </source>
</evidence>
<gene>
    <name evidence="9" type="ORF">ECRASSUSDP1_LOCUS1410</name>
</gene>
<keyword evidence="5" id="KW-0067">ATP-binding</keyword>
<dbReference type="SMART" id="SM00220">
    <property type="entry name" value="S_TKc"/>
    <property type="match status" value="1"/>
</dbReference>
<feature type="region of interest" description="Disordered" evidence="6">
    <location>
        <begin position="144"/>
        <end position="180"/>
    </location>
</feature>
<feature type="domain" description="Protein kinase" evidence="7">
    <location>
        <begin position="316"/>
        <end position="577"/>
    </location>
</feature>
<protein>
    <submittedName>
        <fullName evidence="9">Uncharacterized protein</fullName>
    </submittedName>
</protein>
<dbReference type="PROSITE" id="PS51285">
    <property type="entry name" value="AGC_KINASE_CTER"/>
    <property type="match status" value="1"/>
</dbReference>
<evidence type="ECO:0000256" key="1">
    <source>
        <dbReference type="ARBA" id="ARBA00022527"/>
    </source>
</evidence>
<dbReference type="PROSITE" id="PS00108">
    <property type="entry name" value="PROTEIN_KINASE_ST"/>
    <property type="match status" value="1"/>
</dbReference>
<dbReference type="Gene3D" id="3.30.200.20">
    <property type="entry name" value="Phosphorylase Kinase, domain 1"/>
    <property type="match status" value="1"/>
</dbReference>
<dbReference type="CDD" id="cd05123">
    <property type="entry name" value="STKc_AGC"/>
    <property type="match status" value="1"/>
</dbReference>
<keyword evidence="3" id="KW-0547">Nucleotide-binding</keyword>
<dbReference type="InterPro" id="IPR008271">
    <property type="entry name" value="Ser/Thr_kinase_AS"/>
</dbReference>
<accession>A0AAD1U421</accession>
<dbReference type="InterPro" id="IPR000719">
    <property type="entry name" value="Prot_kinase_dom"/>
</dbReference>
<dbReference type="InterPro" id="IPR011009">
    <property type="entry name" value="Kinase-like_dom_sf"/>
</dbReference>
<dbReference type="InterPro" id="IPR000961">
    <property type="entry name" value="AGC-kinase_C"/>
</dbReference>
<dbReference type="PROSITE" id="PS50011">
    <property type="entry name" value="PROTEIN_KINASE_DOM"/>
    <property type="match status" value="1"/>
</dbReference>
<dbReference type="PANTHER" id="PTHR24353">
    <property type="entry name" value="CYCLIC NUCLEOTIDE-DEPENDENT PROTEIN KINASE"/>
    <property type="match status" value="1"/>
</dbReference>
<dbReference type="EMBL" id="CAMPGE010001332">
    <property type="protein sequence ID" value="CAI2360112.1"/>
    <property type="molecule type" value="Genomic_DNA"/>
</dbReference>
<evidence type="ECO:0000256" key="2">
    <source>
        <dbReference type="ARBA" id="ARBA00022679"/>
    </source>
</evidence>
<dbReference type="GO" id="GO:0005524">
    <property type="term" value="F:ATP binding"/>
    <property type="evidence" value="ECO:0007669"/>
    <property type="project" value="UniProtKB-KW"/>
</dbReference>
<keyword evidence="4" id="KW-0418">Kinase</keyword>
<dbReference type="GO" id="GO:0004691">
    <property type="term" value="F:cAMP-dependent protein kinase activity"/>
    <property type="evidence" value="ECO:0007669"/>
    <property type="project" value="TreeGrafter"/>
</dbReference>